<accession>A0A7W6VRL1</accession>
<proteinExistence type="predicted"/>
<keyword evidence="3" id="KW-1185">Reference proteome</keyword>
<evidence type="ECO:0000313" key="3">
    <source>
        <dbReference type="Proteomes" id="UP000524492"/>
    </source>
</evidence>
<dbReference type="EMBL" id="JACIFV010000024">
    <property type="protein sequence ID" value="MBB4194908.1"/>
    <property type="molecule type" value="Genomic_DNA"/>
</dbReference>
<name>A0A7W6VRL1_9HYPH</name>
<evidence type="ECO:0000256" key="1">
    <source>
        <dbReference type="SAM" id="SignalP"/>
    </source>
</evidence>
<reference evidence="2 3" key="1">
    <citation type="submission" date="2020-08" db="EMBL/GenBank/DDBJ databases">
        <title>Genomic Encyclopedia of Type Strains, Phase IV (KMG-V): Genome sequencing to study the core and pangenomes of soil and plant-associated prokaryotes.</title>
        <authorList>
            <person name="Whitman W."/>
        </authorList>
    </citation>
    <scope>NUCLEOTIDE SEQUENCE [LARGE SCALE GENOMIC DNA]</scope>
    <source>
        <strain evidence="2 3">SEMIA 4074</strain>
    </source>
</reference>
<dbReference type="AlphaFoldDB" id="A0A7W6VRL1"/>
<protein>
    <submittedName>
        <fullName evidence="2">Uncharacterized protein</fullName>
    </submittedName>
</protein>
<evidence type="ECO:0000313" key="2">
    <source>
        <dbReference type="EMBL" id="MBB4194908.1"/>
    </source>
</evidence>
<gene>
    <name evidence="2" type="ORF">GGD53_005095</name>
</gene>
<sequence>MSNYRVFRLLIILCISAWCYPAKAAALSAGSQPPLRVKEYERWVDNLVSEANGNPALLASKLQAFGFTCTPSDAVHLRCVRFGCQKLAGMFWRGALLQWSVNEFQGKFDRVAFSYSWAKGCYPPERVEQEQKRFVLQ</sequence>
<organism evidence="2 3">
    <name type="scientific">Rhizobium aethiopicum</name>
    <dbReference type="NCBI Taxonomy" id="1138170"/>
    <lineage>
        <taxon>Bacteria</taxon>
        <taxon>Pseudomonadati</taxon>
        <taxon>Pseudomonadota</taxon>
        <taxon>Alphaproteobacteria</taxon>
        <taxon>Hyphomicrobiales</taxon>
        <taxon>Rhizobiaceae</taxon>
        <taxon>Rhizobium/Agrobacterium group</taxon>
        <taxon>Rhizobium</taxon>
    </lineage>
</organism>
<keyword evidence="1" id="KW-0732">Signal</keyword>
<dbReference type="RefSeq" id="WP_184459418.1">
    <property type="nucleotide sequence ID" value="NZ_JACIFV010000024.1"/>
</dbReference>
<dbReference type="Proteomes" id="UP000524492">
    <property type="component" value="Unassembled WGS sequence"/>
</dbReference>
<feature type="signal peptide" evidence="1">
    <location>
        <begin position="1"/>
        <end position="24"/>
    </location>
</feature>
<feature type="chain" id="PRO_5030887856" evidence="1">
    <location>
        <begin position="25"/>
        <end position="137"/>
    </location>
</feature>
<comment type="caution">
    <text evidence="2">The sequence shown here is derived from an EMBL/GenBank/DDBJ whole genome shotgun (WGS) entry which is preliminary data.</text>
</comment>